<organism evidence="1">
    <name type="scientific">Siphoviridae sp. ctekV29</name>
    <dbReference type="NCBI Taxonomy" id="2826406"/>
    <lineage>
        <taxon>Viruses</taxon>
        <taxon>Duplodnaviria</taxon>
        <taxon>Heunggongvirae</taxon>
        <taxon>Uroviricota</taxon>
        <taxon>Caudoviricetes</taxon>
    </lineage>
</organism>
<sequence>MHLYLIQHYLILRKKYICSHRTTKPIYTIEFNANTRL</sequence>
<name>A0A8S5QN23_9CAUD</name>
<reference evidence="1" key="1">
    <citation type="journal article" date="2021" name="Proc. Natl. Acad. Sci. U.S.A.">
        <title>A Catalog of Tens of Thousands of Viruses from Human Metagenomes Reveals Hidden Associations with Chronic Diseases.</title>
        <authorList>
            <person name="Tisza M.J."/>
            <person name="Buck C.B."/>
        </authorList>
    </citation>
    <scope>NUCLEOTIDE SEQUENCE</scope>
    <source>
        <strain evidence="1">CtekV29</strain>
    </source>
</reference>
<protein>
    <submittedName>
        <fullName evidence="1">Uncharacterized protein</fullName>
    </submittedName>
</protein>
<proteinExistence type="predicted"/>
<accession>A0A8S5QN23</accession>
<dbReference type="EMBL" id="BK015690">
    <property type="protein sequence ID" value="DAE20209.1"/>
    <property type="molecule type" value="Genomic_DNA"/>
</dbReference>
<evidence type="ECO:0000313" key="1">
    <source>
        <dbReference type="EMBL" id="DAE20209.1"/>
    </source>
</evidence>